<evidence type="ECO:0000313" key="2">
    <source>
        <dbReference type="EMBL" id="KKY23901.1"/>
    </source>
</evidence>
<keyword evidence="3" id="KW-1185">Reference proteome</keyword>
<dbReference type="AlphaFoldDB" id="A0A0G2EP80"/>
<comment type="caution">
    <text evidence="2">The sequence shown here is derived from an EMBL/GenBank/DDBJ whole genome shotgun (WGS) entry which is preliminary data.</text>
</comment>
<name>A0A0G2EP80_PHACM</name>
<keyword evidence="1" id="KW-1133">Transmembrane helix</keyword>
<dbReference type="OrthoDB" id="5360701at2759"/>
<gene>
    <name evidence="2" type="ORF">UCRPC4_g02714</name>
</gene>
<keyword evidence="1" id="KW-0472">Membrane</keyword>
<proteinExistence type="predicted"/>
<reference evidence="2 3" key="2">
    <citation type="submission" date="2015-05" db="EMBL/GenBank/DDBJ databases">
        <authorList>
            <person name="Morales-Cruz A."/>
            <person name="Amrine K.C."/>
            <person name="Cantu D."/>
        </authorList>
    </citation>
    <scope>NUCLEOTIDE SEQUENCE [LARGE SCALE GENOMIC DNA]</scope>
    <source>
        <strain evidence="2">UCRPC4</strain>
    </source>
</reference>
<accession>A0A0G2EP80</accession>
<keyword evidence="1" id="KW-0812">Transmembrane</keyword>
<protein>
    <submittedName>
        <fullName evidence="2">Uncharacterized protein</fullName>
    </submittedName>
</protein>
<feature type="transmembrane region" description="Helical" evidence="1">
    <location>
        <begin position="116"/>
        <end position="134"/>
    </location>
</feature>
<organism evidence="2 3">
    <name type="scientific">Phaeomoniella chlamydospora</name>
    <name type="common">Phaeoacremonium chlamydosporum</name>
    <dbReference type="NCBI Taxonomy" id="158046"/>
    <lineage>
        <taxon>Eukaryota</taxon>
        <taxon>Fungi</taxon>
        <taxon>Dikarya</taxon>
        <taxon>Ascomycota</taxon>
        <taxon>Pezizomycotina</taxon>
        <taxon>Eurotiomycetes</taxon>
        <taxon>Chaetothyriomycetidae</taxon>
        <taxon>Phaeomoniellales</taxon>
        <taxon>Phaeomoniellaceae</taxon>
        <taxon>Phaeomoniella</taxon>
    </lineage>
</organism>
<dbReference type="EMBL" id="LCWF01000064">
    <property type="protein sequence ID" value="KKY23901.1"/>
    <property type="molecule type" value="Genomic_DNA"/>
</dbReference>
<evidence type="ECO:0000313" key="3">
    <source>
        <dbReference type="Proteomes" id="UP000053317"/>
    </source>
</evidence>
<feature type="transmembrane region" description="Helical" evidence="1">
    <location>
        <begin position="77"/>
        <end position="96"/>
    </location>
</feature>
<reference evidence="2 3" key="1">
    <citation type="submission" date="2015-05" db="EMBL/GenBank/DDBJ databases">
        <title>Distinctive expansion of gene families associated with plant cell wall degradation and secondary metabolism in the genomes of grapevine trunk pathogens.</title>
        <authorList>
            <person name="Lawrence D.P."/>
            <person name="Travadon R."/>
            <person name="Rolshausen P.E."/>
            <person name="Baumgartner K."/>
        </authorList>
    </citation>
    <scope>NUCLEOTIDE SEQUENCE [LARGE SCALE GENOMIC DNA]</scope>
    <source>
        <strain evidence="2">UCRPC4</strain>
    </source>
</reference>
<sequence length="208" mass="23423">MFSLYANKPVPRAKINPIQYSHPNPKAIANAIPKHLAEAALNSAIATKNLPLALSIVDTTVKAPAWMRRKLLKEASTPILATSTLPLVAYIAATTLGDYQSTLTPGMASGMAFTGIMTYFVVTGTFGYVALTTWNDHHQRVRWRAIPLTERWLREDERAMFDRIALGWGFKEKWRWGEEQGEEWAALKEFCGRRGMILDRTELLEGME</sequence>
<dbReference type="Proteomes" id="UP000053317">
    <property type="component" value="Unassembled WGS sequence"/>
</dbReference>
<evidence type="ECO:0000256" key="1">
    <source>
        <dbReference type="SAM" id="Phobius"/>
    </source>
</evidence>